<dbReference type="PANTHER" id="PTHR11328">
    <property type="entry name" value="MAJOR FACILITATOR SUPERFAMILY DOMAIN-CONTAINING PROTEIN"/>
    <property type="match status" value="1"/>
</dbReference>
<dbReference type="NCBIfam" id="TIGR00792">
    <property type="entry name" value="gph"/>
    <property type="match status" value="1"/>
</dbReference>
<feature type="transmembrane region" description="Helical" evidence="2">
    <location>
        <begin position="37"/>
        <end position="56"/>
    </location>
</feature>
<dbReference type="PANTHER" id="PTHR11328:SF24">
    <property type="entry name" value="MAJOR FACILITATOR SUPERFAMILY (MFS) PROFILE DOMAIN-CONTAINING PROTEIN"/>
    <property type="match status" value="1"/>
</dbReference>
<feature type="transmembrane region" description="Helical" evidence="2">
    <location>
        <begin position="108"/>
        <end position="132"/>
    </location>
</feature>
<proteinExistence type="predicted"/>
<evidence type="ECO:0000256" key="2">
    <source>
        <dbReference type="SAM" id="Phobius"/>
    </source>
</evidence>
<dbReference type="eggNOG" id="COG2211">
    <property type="taxonomic scope" value="Bacteria"/>
</dbReference>
<keyword evidence="2" id="KW-0472">Membrane</keyword>
<evidence type="ECO:0000313" key="4">
    <source>
        <dbReference type="Proteomes" id="UP000051999"/>
    </source>
</evidence>
<dbReference type="Gene3D" id="1.20.1250.20">
    <property type="entry name" value="MFS general substrate transporter like domains"/>
    <property type="match status" value="1"/>
</dbReference>
<feature type="transmembrane region" description="Helical" evidence="2">
    <location>
        <begin position="152"/>
        <end position="171"/>
    </location>
</feature>
<feature type="transmembrane region" description="Helical" evidence="2">
    <location>
        <begin position="7"/>
        <end position="31"/>
    </location>
</feature>
<dbReference type="GO" id="GO:0008643">
    <property type="term" value="P:carbohydrate transport"/>
    <property type="evidence" value="ECO:0007669"/>
    <property type="project" value="InterPro"/>
</dbReference>
<feature type="transmembrane region" description="Helical" evidence="2">
    <location>
        <begin position="259"/>
        <end position="277"/>
    </location>
</feature>
<dbReference type="PATRIC" id="fig|1114972.6.peg.1311"/>
<feature type="transmembrane region" description="Helical" evidence="2">
    <location>
        <begin position="222"/>
        <end position="239"/>
    </location>
</feature>
<accession>A0A0R1RA85</accession>
<feature type="transmembrane region" description="Helical" evidence="2">
    <location>
        <begin position="77"/>
        <end position="96"/>
    </location>
</feature>
<dbReference type="Proteomes" id="UP000051999">
    <property type="component" value="Unassembled WGS sequence"/>
</dbReference>
<keyword evidence="4" id="KW-1185">Reference proteome</keyword>
<dbReference type="Pfam" id="PF13347">
    <property type="entry name" value="MFS_2"/>
    <property type="match status" value="1"/>
</dbReference>
<organism evidence="3 4">
    <name type="scientific">Furfurilactobacillus rossiae DSM 15814</name>
    <dbReference type="NCBI Taxonomy" id="1114972"/>
    <lineage>
        <taxon>Bacteria</taxon>
        <taxon>Bacillati</taxon>
        <taxon>Bacillota</taxon>
        <taxon>Bacilli</taxon>
        <taxon>Lactobacillales</taxon>
        <taxon>Lactobacillaceae</taxon>
        <taxon>Furfurilactobacillus</taxon>
    </lineage>
</organism>
<feature type="transmembrane region" description="Helical" evidence="2">
    <location>
        <begin position="348"/>
        <end position="374"/>
    </location>
</feature>
<keyword evidence="1" id="KW-0762">Sugar transport</keyword>
<reference evidence="3 4" key="1">
    <citation type="journal article" date="2015" name="Genome Announc.">
        <title>Expanding the biotechnology potential of lactobacilli through comparative genomics of 213 strains and associated genera.</title>
        <authorList>
            <person name="Sun Z."/>
            <person name="Harris H.M."/>
            <person name="McCann A."/>
            <person name="Guo C."/>
            <person name="Argimon S."/>
            <person name="Zhang W."/>
            <person name="Yang X."/>
            <person name="Jeffery I.B."/>
            <person name="Cooney J.C."/>
            <person name="Kagawa T.F."/>
            <person name="Liu W."/>
            <person name="Song Y."/>
            <person name="Salvetti E."/>
            <person name="Wrobel A."/>
            <person name="Rasinkangas P."/>
            <person name="Parkhill J."/>
            <person name="Rea M.C."/>
            <person name="O'Sullivan O."/>
            <person name="Ritari J."/>
            <person name="Douillard F.P."/>
            <person name="Paul Ross R."/>
            <person name="Yang R."/>
            <person name="Briner A.E."/>
            <person name="Felis G.E."/>
            <person name="de Vos W.M."/>
            <person name="Barrangou R."/>
            <person name="Klaenhammer T.R."/>
            <person name="Caufield P.W."/>
            <person name="Cui Y."/>
            <person name="Zhang H."/>
            <person name="O'Toole P.W."/>
        </authorList>
    </citation>
    <scope>NUCLEOTIDE SEQUENCE [LARGE SCALE GENOMIC DNA]</scope>
    <source>
        <strain evidence="3 4">DSM 15814</strain>
    </source>
</reference>
<sequence length="450" mass="49709">MSANERFSYAMLDTAGQLVFTVISSYLLYFYTDVAKLPVATAGIILLVARLFDGIDAPIWGSIIDMTNSKYGRARPYFLWLAIPFSIFGVLTFWAPQVGLTGKIWWCAVTYIITGILYTGLNTPLTAVLPLLTPDPSERLKLNSWRMTGSQLGVLIVNATTLPLVAFLGRGNDVNGFRWLIILFAAVSAIMTLYSFAHIKERVHTTNERVPLNKSVKAMKKNWPWIIIFISNFFFWIALTERTSTLVYYFTYNLGNKGLVTIFNSIASVQIAGMLAIPLINKFMSKKNLWISALVLAIIGQFIIMIGDHNLTIVVVGWILANLGSGIACSMPFAMLGSAVDYGKWKNGVNATGLLTALGTSFCLKVGSGLAGFIPSMIMASFGYIANKTQSTHALLGISISFHWVTIVCFAIAIIPLLFYKKFEDMEDEIRESVVADSQAEIQDDKETAK</sequence>
<dbReference type="InterPro" id="IPR036259">
    <property type="entry name" value="MFS_trans_sf"/>
</dbReference>
<dbReference type="GO" id="GO:0006814">
    <property type="term" value="P:sodium ion transport"/>
    <property type="evidence" value="ECO:0007669"/>
    <property type="project" value="InterPro"/>
</dbReference>
<gene>
    <name evidence="3" type="ORF">FD35_GL001293</name>
</gene>
<dbReference type="InterPro" id="IPR001927">
    <property type="entry name" value="Na/Gal_symport"/>
</dbReference>
<keyword evidence="1" id="KW-0813">Transport</keyword>
<feature type="transmembrane region" description="Helical" evidence="2">
    <location>
        <begin position="177"/>
        <end position="197"/>
    </location>
</feature>
<comment type="caution">
    <text evidence="3">The sequence shown here is derived from an EMBL/GenBank/DDBJ whole genome shotgun (WGS) entry which is preliminary data.</text>
</comment>
<dbReference type="STRING" id="1114972.FD35_GL001293"/>
<keyword evidence="2" id="KW-0812">Transmembrane</keyword>
<evidence type="ECO:0000256" key="1">
    <source>
        <dbReference type="ARBA" id="ARBA00022597"/>
    </source>
</evidence>
<protein>
    <submittedName>
        <fullName evidence="3">Xylose-proton symporter</fullName>
    </submittedName>
</protein>
<evidence type="ECO:0000313" key="3">
    <source>
        <dbReference type="EMBL" id="KRL53358.1"/>
    </source>
</evidence>
<dbReference type="EMBL" id="AZFF01000020">
    <property type="protein sequence ID" value="KRL53358.1"/>
    <property type="molecule type" value="Genomic_DNA"/>
</dbReference>
<dbReference type="InterPro" id="IPR039672">
    <property type="entry name" value="MFS_2"/>
</dbReference>
<dbReference type="CDD" id="cd17332">
    <property type="entry name" value="MFS_MelB_like"/>
    <property type="match status" value="1"/>
</dbReference>
<feature type="transmembrane region" description="Helical" evidence="2">
    <location>
        <begin position="289"/>
        <end position="307"/>
    </location>
</feature>
<feature type="transmembrane region" description="Helical" evidence="2">
    <location>
        <begin position="394"/>
        <end position="420"/>
    </location>
</feature>
<dbReference type="GO" id="GO:0005886">
    <property type="term" value="C:plasma membrane"/>
    <property type="evidence" value="ECO:0007669"/>
    <property type="project" value="TreeGrafter"/>
</dbReference>
<dbReference type="SUPFAM" id="SSF103473">
    <property type="entry name" value="MFS general substrate transporter"/>
    <property type="match status" value="1"/>
</dbReference>
<dbReference type="GO" id="GO:0015293">
    <property type="term" value="F:symporter activity"/>
    <property type="evidence" value="ECO:0007669"/>
    <property type="project" value="InterPro"/>
</dbReference>
<dbReference type="AlphaFoldDB" id="A0A0R1RA85"/>
<feature type="transmembrane region" description="Helical" evidence="2">
    <location>
        <begin position="313"/>
        <end position="336"/>
    </location>
</feature>
<keyword evidence="2" id="KW-1133">Transmembrane helix</keyword>
<name>A0A0R1RA85_9LACO</name>